<dbReference type="OrthoDB" id="1935484at2759"/>
<feature type="transmembrane region" description="Helical" evidence="6">
    <location>
        <begin position="383"/>
        <end position="404"/>
    </location>
</feature>
<dbReference type="eggNOG" id="KOG2533">
    <property type="taxonomic scope" value="Eukaryota"/>
</dbReference>
<keyword evidence="2" id="KW-0813">Transport</keyword>
<dbReference type="GO" id="GO:0022857">
    <property type="term" value="F:transmembrane transporter activity"/>
    <property type="evidence" value="ECO:0007669"/>
    <property type="project" value="InterPro"/>
</dbReference>
<feature type="transmembrane region" description="Helical" evidence="6">
    <location>
        <begin position="411"/>
        <end position="433"/>
    </location>
</feature>
<dbReference type="FunFam" id="1.20.1250.20:FF:000106">
    <property type="entry name" value="MFS transporter, putative"/>
    <property type="match status" value="1"/>
</dbReference>
<feature type="transmembrane region" description="Helical" evidence="6">
    <location>
        <begin position="318"/>
        <end position="336"/>
    </location>
</feature>
<dbReference type="PANTHER" id="PTHR43791:SF65">
    <property type="entry name" value="MAJOR FACILITATOR SUPERFAMILY (MFS) PROFILE DOMAIN-CONTAINING PROTEIN-RELATED"/>
    <property type="match status" value="1"/>
</dbReference>
<proteinExistence type="predicted"/>
<comment type="subcellular location">
    <subcellularLocation>
        <location evidence="1">Membrane</location>
        <topology evidence="1">Multi-pass membrane protein</topology>
    </subcellularLocation>
</comment>
<dbReference type="OMA" id="FWTVRRI"/>
<evidence type="ECO:0000256" key="1">
    <source>
        <dbReference type="ARBA" id="ARBA00004141"/>
    </source>
</evidence>
<dbReference type="RefSeq" id="XP_007775122.1">
    <property type="nucleotide sequence ID" value="XM_007776932.1"/>
</dbReference>
<feature type="transmembrane region" description="Helical" evidence="6">
    <location>
        <begin position="242"/>
        <end position="261"/>
    </location>
</feature>
<organism evidence="8 9">
    <name type="scientific">Coniophora puteana (strain RWD-64-598)</name>
    <name type="common">Brown rot fungus</name>
    <dbReference type="NCBI Taxonomy" id="741705"/>
    <lineage>
        <taxon>Eukaryota</taxon>
        <taxon>Fungi</taxon>
        <taxon>Dikarya</taxon>
        <taxon>Basidiomycota</taxon>
        <taxon>Agaricomycotina</taxon>
        <taxon>Agaricomycetes</taxon>
        <taxon>Agaricomycetidae</taxon>
        <taxon>Boletales</taxon>
        <taxon>Coniophorineae</taxon>
        <taxon>Coniophoraceae</taxon>
        <taxon>Coniophora</taxon>
    </lineage>
</organism>
<dbReference type="Proteomes" id="UP000053558">
    <property type="component" value="Unassembled WGS sequence"/>
</dbReference>
<dbReference type="AlphaFoldDB" id="R7SHI1"/>
<dbReference type="GO" id="GO:0016020">
    <property type="term" value="C:membrane"/>
    <property type="evidence" value="ECO:0007669"/>
    <property type="project" value="UniProtKB-SubCell"/>
</dbReference>
<gene>
    <name evidence="8" type="ORF">CONPUDRAFT_67253</name>
</gene>
<feature type="domain" description="Major facilitator superfamily (MFS) profile" evidence="7">
    <location>
        <begin position="78"/>
        <end position="506"/>
    </location>
</feature>
<keyword evidence="3 6" id="KW-0812">Transmembrane</keyword>
<dbReference type="KEGG" id="cput:CONPUDRAFT_67253"/>
<evidence type="ECO:0000256" key="4">
    <source>
        <dbReference type="ARBA" id="ARBA00022989"/>
    </source>
</evidence>
<dbReference type="PROSITE" id="PS50850">
    <property type="entry name" value="MFS"/>
    <property type="match status" value="1"/>
</dbReference>
<keyword evidence="5 6" id="KW-0472">Membrane</keyword>
<sequence length="542" mass="62168">MELQELKRPRVGWFRGLRNRRDEGLDEIATQPSVFDDPVGLEVYRPPPEYENAHRFDPKATWTWREENRLVRKIDIRIMLWSCLMVFCLSLDRGNIQQANTDNFLPDLGLTTDDYNLGNSVFKFAFVSAELPSQIVSKRIGPDVWIPIQITLWSIVSASQFWLTGRPTFLLTSRVLIGFLEGGFIPDTVLYLSYFYTKTELPIRIGWFFVSSQYMSALIGAFVATGFLAIQNATGTQGWRWLFLLEGILTAVVGIASFFMLPPGPTQTKAWFRPKGWFTEREEIIMVNRVLRDDPNKSSMHNRQGLTLPMIWRSVSDWRLWPLYYLGFVFCINVGPPQQYLTLTLRRLGFDTTESNLLTTPSIVIGMIGLVVTTYLAELTNSRTFACLTLQIWAFPLLIALYTFTTETSQWSYYIVVTLITGFPYVHPIQVAWASRNSGSVEGRTVSASLYNICANLGGVAYSNIYKTSDAVRADFNKHGNLALIFITVANIVAYGLTWLFYRETNRRRQAKWDSMSEKEQQVYVETTADKGNQRLDFRFAY</sequence>
<dbReference type="EMBL" id="JH711591">
    <property type="protein sequence ID" value="EIW74529.1"/>
    <property type="molecule type" value="Genomic_DNA"/>
</dbReference>
<feature type="transmembrane region" description="Helical" evidence="6">
    <location>
        <begin position="482"/>
        <end position="502"/>
    </location>
</feature>
<dbReference type="InterPro" id="IPR036259">
    <property type="entry name" value="MFS_trans_sf"/>
</dbReference>
<dbReference type="GeneID" id="19208555"/>
<dbReference type="SUPFAM" id="SSF103473">
    <property type="entry name" value="MFS general substrate transporter"/>
    <property type="match status" value="1"/>
</dbReference>
<evidence type="ECO:0000259" key="7">
    <source>
        <dbReference type="PROSITE" id="PS50850"/>
    </source>
</evidence>
<dbReference type="InterPro" id="IPR011701">
    <property type="entry name" value="MFS"/>
</dbReference>
<accession>R7SHI1</accession>
<feature type="transmembrane region" description="Helical" evidence="6">
    <location>
        <begin position="357"/>
        <end position="377"/>
    </location>
</feature>
<dbReference type="Gene3D" id="1.20.1250.20">
    <property type="entry name" value="MFS general substrate transporter like domains"/>
    <property type="match status" value="2"/>
</dbReference>
<name>R7SHI1_CONPW</name>
<evidence type="ECO:0000313" key="9">
    <source>
        <dbReference type="Proteomes" id="UP000053558"/>
    </source>
</evidence>
<evidence type="ECO:0000256" key="2">
    <source>
        <dbReference type="ARBA" id="ARBA00022448"/>
    </source>
</evidence>
<dbReference type="Pfam" id="PF07690">
    <property type="entry name" value="MFS_1"/>
    <property type="match status" value="1"/>
</dbReference>
<evidence type="ECO:0000256" key="5">
    <source>
        <dbReference type="ARBA" id="ARBA00023136"/>
    </source>
</evidence>
<evidence type="ECO:0000256" key="6">
    <source>
        <dbReference type="SAM" id="Phobius"/>
    </source>
</evidence>
<feature type="transmembrane region" description="Helical" evidence="6">
    <location>
        <begin position="208"/>
        <end position="230"/>
    </location>
</feature>
<evidence type="ECO:0000313" key="8">
    <source>
        <dbReference type="EMBL" id="EIW74529.1"/>
    </source>
</evidence>
<protein>
    <submittedName>
        <fullName evidence="8">MFS general substrate transporter</fullName>
    </submittedName>
</protein>
<reference evidence="9" key="1">
    <citation type="journal article" date="2012" name="Science">
        <title>The Paleozoic origin of enzymatic lignin decomposition reconstructed from 31 fungal genomes.</title>
        <authorList>
            <person name="Floudas D."/>
            <person name="Binder M."/>
            <person name="Riley R."/>
            <person name="Barry K."/>
            <person name="Blanchette R.A."/>
            <person name="Henrissat B."/>
            <person name="Martinez A.T."/>
            <person name="Otillar R."/>
            <person name="Spatafora J.W."/>
            <person name="Yadav J.S."/>
            <person name="Aerts A."/>
            <person name="Benoit I."/>
            <person name="Boyd A."/>
            <person name="Carlson A."/>
            <person name="Copeland A."/>
            <person name="Coutinho P.M."/>
            <person name="de Vries R.P."/>
            <person name="Ferreira P."/>
            <person name="Findley K."/>
            <person name="Foster B."/>
            <person name="Gaskell J."/>
            <person name="Glotzer D."/>
            <person name="Gorecki P."/>
            <person name="Heitman J."/>
            <person name="Hesse C."/>
            <person name="Hori C."/>
            <person name="Igarashi K."/>
            <person name="Jurgens J.A."/>
            <person name="Kallen N."/>
            <person name="Kersten P."/>
            <person name="Kohler A."/>
            <person name="Kuees U."/>
            <person name="Kumar T.K.A."/>
            <person name="Kuo A."/>
            <person name="LaButti K."/>
            <person name="Larrondo L.F."/>
            <person name="Lindquist E."/>
            <person name="Ling A."/>
            <person name="Lombard V."/>
            <person name="Lucas S."/>
            <person name="Lundell T."/>
            <person name="Martin R."/>
            <person name="McLaughlin D.J."/>
            <person name="Morgenstern I."/>
            <person name="Morin E."/>
            <person name="Murat C."/>
            <person name="Nagy L.G."/>
            <person name="Nolan M."/>
            <person name="Ohm R.A."/>
            <person name="Patyshakuliyeva A."/>
            <person name="Rokas A."/>
            <person name="Ruiz-Duenas F.J."/>
            <person name="Sabat G."/>
            <person name="Salamov A."/>
            <person name="Samejima M."/>
            <person name="Schmutz J."/>
            <person name="Slot J.C."/>
            <person name="St John F."/>
            <person name="Stenlid J."/>
            <person name="Sun H."/>
            <person name="Sun S."/>
            <person name="Syed K."/>
            <person name="Tsang A."/>
            <person name="Wiebenga A."/>
            <person name="Young D."/>
            <person name="Pisabarro A."/>
            <person name="Eastwood D.C."/>
            <person name="Martin F."/>
            <person name="Cullen D."/>
            <person name="Grigoriev I.V."/>
            <person name="Hibbett D.S."/>
        </authorList>
    </citation>
    <scope>NUCLEOTIDE SEQUENCE [LARGE SCALE GENOMIC DNA]</scope>
    <source>
        <strain evidence="9">RWD-64-598 SS2</strain>
    </source>
</reference>
<keyword evidence="4 6" id="KW-1133">Transmembrane helix</keyword>
<evidence type="ECO:0000256" key="3">
    <source>
        <dbReference type="ARBA" id="ARBA00022692"/>
    </source>
</evidence>
<dbReference type="InterPro" id="IPR020846">
    <property type="entry name" value="MFS_dom"/>
</dbReference>
<feature type="transmembrane region" description="Helical" evidence="6">
    <location>
        <begin position="144"/>
        <end position="163"/>
    </location>
</feature>
<feature type="transmembrane region" description="Helical" evidence="6">
    <location>
        <begin position="175"/>
        <end position="196"/>
    </location>
</feature>
<dbReference type="PANTHER" id="PTHR43791">
    <property type="entry name" value="PERMEASE-RELATED"/>
    <property type="match status" value="1"/>
</dbReference>
<keyword evidence="9" id="KW-1185">Reference proteome</keyword>